<evidence type="ECO:0000313" key="2">
    <source>
        <dbReference type="EMBL" id="SDR86251.1"/>
    </source>
</evidence>
<dbReference type="InterPro" id="IPR014710">
    <property type="entry name" value="RmlC-like_jellyroll"/>
</dbReference>
<evidence type="ECO:0000259" key="1">
    <source>
        <dbReference type="Pfam" id="PF06172"/>
    </source>
</evidence>
<dbReference type="SUPFAM" id="SSF51182">
    <property type="entry name" value="RmlC-like cupins"/>
    <property type="match status" value="1"/>
</dbReference>
<dbReference type="Pfam" id="PF06172">
    <property type="entry name" value="Cupin_5"/>
    <property type="match status" value="1"/>
</dbReference>
<dbReference type="AlphaFoldDB" id="A0A1H1MHE4"/>
<dbReference type="PANTHER" id="PTHR33387:SF3">
    <property type="entry name" value="DUF985 DOMAIN-CONTAINING PROTEIN"/>
    <property type="match status" value="1"/>
</dbReference>
<dbReference type="InterPro" id="IPR039935">
    <property type="entry name" value="YML079W-like"/>
</dbReference>
<dbReference type="EMBL" id="LT629745">
    <property type="protein sequence ID" value="SDR86251.1"/>
    <property type="molecule type" value="Genomic_DNA"/>
</dbReference>
<dbReference type="Gene3D" id="2.60.120.10">
    <property type="entry name" value="Jelly Rolls"/>
    <property type="match status" value="1"/>
</dbReference>
<dbReference type="STRING" id="1250231.SAMN04488552_1310"/>
<dbReference type="CDD" id="cd06121">
    <property type="entry name" value="cupin_YML079wp"/>
    <property type="match status" value="1"/>
</dbReference>
<dbReference type="PANTHER" id="PTHR33387">
    <property type="entry name" value="RMLC-LIKE JELLY ROLL FOLD PROTEIN"/>
    <property type="match status" value="1"/>
</dbReference>
<accession>A0A1H1MHE4</accession>
<dbReference type="InterPro" id="IPR009327">
    <property type="entry name" value="Cupin_DUF985"/>
</dbReference>
<evidence type="ECO:0000313" key="3">
    <source>
        <dbReference type="Proteomes" id="UP000198858"/>
    </source>
</evidence>
<dbReference type="Proteomes" id="UP000198858">
    <property type="component" value="Chromosome I"/>
</dbReference>
<dbReference type="RefSeq" id="WP_089661761.1">
    <property type="nucleotide sequence ID" value="NZ_LT629745.1"/>
</dbReference>
<proteinExistence type="predicted"/>
<gene>
    <name evidence="2" type="ORF">SAMN04488552_1310</name>
</gene>
<feature type="domain" description="DUF985" evidence="1">
    <location>
        <begin position="6"/>
        <end position="144"/>
    </location>
</feature>
<sequence length="167" mass="19255">MNKLNKIIEKLGLEPHPEGGYFRETYRSIGEINEESLGKEFSSSRNFSTCIYFLLTSDSFSAFHRIKQDEIWHFYDGSPIKLHTISERGKHREYVIGKNILNGEQPQVVVNAGDWFAAEVINKDEFSLVGCTVAPGFSFEDFELPSREELISIFPEHENLITEFTRK</sequence>
<reference evidence="2 3" key="1">
    <citation type="submission" date="2016-10" db="EMBL/GenBank/DDBJ databases">
        <authorList>
            <person name="Varghese N."/>
            <person name="Submissions S."/>
        </authorList>
    </citation>
    <scope>NUCLEOTIDE SEQUENCE [LARGE SCALE GENOMIC DNA]</scope>
    <source>
        <strain evidence="2 3">Mar_2010_102</strain>
    </source>
</reference>
<name>A0A1H1MHE4_9FLAO</name>
<keyword evidence="3" id="KW-1185">Reference proteome</keyword>
<organism evidence="2 3">
    <name type="scientific">Christiangramia echinicola</name>
    <dbReference type="NCBI Taxonomy" id="279359"/>
    <lineage>
        <taxon>Bacteria</taxon>
        <taxon>Pseudomonadati</taxon>
        <taxon>Bacteroidota</taxon>
        <taxon>Flavobacteriia</taxon>
        <taxon>Flavobacteriales</taxon>
        <taxon>Flavobacteriaceae</taxon>
        <taxon>Christiangramia</taxon>
    </lineage>
</organism>
<protein>
    <recommendedName>
        <fullName evidence="1">DUF985 domain-containing protein</fullName>
    </recommendedName>
</protein>
<dbReference type="InterPro" id="IPR011051">
    <property type="entry name" value="RmlC_Cupin_sf"/>
</dbReference>